<dbReference type="EMBL" id="BEZZ01258532">
    <property type="protein sequence ID" value="GCC48984.1"/>
    <property type="molecule type" value="Genomic_DNA"/>
</dbReference>
<dbReference type="OrthoDB" id="1729737at2759"/>
<accession>A0A401U237</accession>
<comment type="caution">
    <text evidence="1">The sequence shown here is derived from an EMBL/GenBank/DDBJ whole genome shotgun (WGS) entry which is preliminary data.</text>
</comment>
<organism evidence="1 2">
    <name type="scientific">Chiloscyllium punctatum</name>
    <name type="common">Brownbanded bambooshark</name>
    <name type="synonym">Hemiscyllium punctatum</name>
    <dbReference type="NCBI Taxonomy" id="137246"/>
    <lineage>
        <taxon>Eukaryota</taxon>
        <taxon>Metazoa</taxon>
        <taxon>Chordata</taxon>
        <taxon>Craniata</taxon>
        <taxon>Vertebrata</taxon>
        <taxon>Chondrichthyes</taxon>
        <taxon>Elasmobranchii</taxon>
        <taxon>Galeomorphii</taxon>
        <taxon>Galeoidea</taxon>
        <taxon>Orectolobiformes</taxon>
        <taxon>Hemiscylliidae</taxon>
        <taxon>Chiloscyllium</taxon>
    </lineage>
</organism>
<keyword evidence="2" id="KW-1185">Reference proteome</keyword>
<dbReference type="Proteomes" id="UP000287033">
    <property type="component" value="Unassembled WGS sequence"/>
</dbReference>
<reference evidence="1 2" key="1">
    <citation type="journal article" date="2018" name="Nat. Ecol. Evol.">
        <title>Shark genomes provide insights into elasmobranch evolution and the origin of vertebrates.</title>
        <authorList>
            <person name="Hara Y"/>
            <person name="Yamaguchi K"/>
            <person name="Onimaru K"/>
            <person name="Kadota M"/>
            <person name="Koyanagi M"/>
            <person name="Keeley SD"/>
            <person name="Tatsumi K"/>
            <person name="Tanaka K"/>
            <person name="Motone F"/>
            <person name="Kageyama Y"/>
            <person name="Nozu R"/>
            <person name="Adachi N"/>
            <person name="Nishimura O"/>
            <person name="Nakagawa R"/>
            <person name="Tanegashima C"/>
            <person name="Kiyatake I"/>
            <person name="Matsumoto R"/>
            <person name="Murakumo K"/>
            <person name="Nishida K"/>
            <person name="Terakita A"/>
            <person name="Kuratani S"/>
            <person name="Sato K"/>
            <person name="Hyodo S Kuraku.S."/>
        </authorList>
    </citation>
    <scope>NUCLEOTIDE SEQUENCE [LARGE SCALE GENOMIC DNA]</scope>
</reference>
<sequence length="63" mass="7104">MLWSLCSDVPQSLTVPPCDFKGIDLTVWTTILAVIWLHAFSADTKDEWELLVGKSLSWIKVKA</sequence>
<protein>
    <submittedName>
        <fullName evidence="1">Uncharacterized protein</fullName>
    </submittedName>
</protein>
<evidence type="ECO:0000313" key="2">
    <source>
        <dbReference type="Proteomes" id="UP000287033"/>
    </source>
</evidence>
<feature type="non-terminal residue" evidence="1">
    <location>
        <position position="63"/>
    </location>
</feature>
<name>A0A401U237_CHIPU</name>
<dbReference type="AlphaFoldDB" id="A0A401U237"/>
<evidence type="ECO:0000313" key="1">
    <source>
        <dbReference type="EMBL" id="GCC48984.1"/>
    </source>
</evidence>
<gene>
    <name evidence="1" type="ORF">chiPu_0033268</name>
</gene>
<proteinExistence type="predicted"/>